<feature type="compositionally biased region" description="Acidic residues" evidence="1">
    <location>
        <begin position="465"/>
        <end position="480"/>
    </location>
</feature>
<evidence type="ECO:0000256" key="2">
    <source>
        <dbReference type="SAM" id="Phobius"/>
    </source>
</evidence>
<keyword evidence="2" id="KW-0812">Transmembrane</keyword>
<feature type="region of interest" description="Disordered" evidence="1">
    <location>
        <begin position="180"/>
        <end position="342"/>
    </location>
</feature>
<feature type="region of interest" description="Disordered" evidence="1">
    <location>
        <begin position="362"/>
        <end position="572"/>
    </location>
</feature>
<feature type="compositionally biased region" description="Polar residues" evidence="1">
    <location>
        <begin position="245"/>
        <end position="258"/>
    </location>
</feature>
<evidence type="ECO:0000313" key="3">
    <source>
        <dbReference type="EMBL" id="GAA2909354.1"/>
    </source>
</evidence>
<sequence length="627" mass="63341">MILISAGLVLTAIVLLIAGFVLAKPFLVMWSIAVSVLSAVFLVIGALLRRHELFPGGNAGASPLSPPKGPVPTGPVPAPHGMPNRPQVPPHMMAPHGMQQQTATVPPQPRRSPATGPATAARRGVLDAEAIVLVIPGRKRYHVAGCRQLVGRDHEELTHEEAQEEGFTPCTTCLSEFTAATRSQEAPSGAEEPAGPPTTARESAPVGGAREPGPHEATARFAPPYAPVTPSAARQEAPEARQEPSQAPQSRPEAQTAKSDVPLTASEATAVRQEAAPSPEEAPASLTRSYVQPSASGQPPAAPAHPQEPVRPQEPARVQEPESPPLRAAKSPAAPVPSFPILPVVPEIPHAESSATNWFSRDAATGALSPEPASGPSAVASASAEAETGSADRPASPGPQAVADGSAAETGEPAAGAGAPAASGASGDEPATPEPDPSQTVRVKPVTSEPAGPAPATPEPAGPGAEEDESVVVEVVEDESPATGAASADRADDTPEPVEPAETTPGRAGRTVPADSTPAEPAPVSAAAATGAPPASDDRDDDTSPRGIPAIKDEPRPASAGKEAPSASGGGMVKIISGTRRFHDATCPIAKGADIGGAGVETMSRAEAEEAGMSGCPICLTDRQTVR</sequence>
<keyword evidence="4" id="KW-1185">Reference proteome</keyword>
<feature type="compositionally biased region" description="Low complexity" evidence="1">
    <location>
        <begin position="405"/>
        <end position="430"/>
    </location>
</feature>
<feature type="compositionally biased region" description="Pro residues" evidence="1">
    <location>
        <begin position="452"/>
        <end position="461"/>
    </location>
</feature>
<name>A0ABN3WAY4_9ACTN</name>
<comment type="caution">
    <text evidence="3">The sequence shown here is derived from an EMBL/GenBank/DDBJ whole genome shotgun (WGS) entry which is preliminary data.</text>
</comment>
<protein>
    <submittedName>
        <fullName evidence="3">Uncharacterized protein</fullName>
    </submittedName>
</protein>
<feature type="compositionally biased region" description="Pro residues" evidence="1">
    <location>
        <begin position="64"/>
        <end position="80"/>
    </location>
</feature>
<keyword evidence="2" id="KW-1133">Transmembrane helix</keyword>
<feature type="compositionally biased region" description="Low complexity" evidence="1">
    <location>
        <begin position="274"/>
        <end position="285"/>
    </location>
</feature>
<proteinExistence type="predicted"/>
<reference evidence="3 4" key="1">
    <citation type="journal article" date="2019" name="Int. J. Syst. Evol. Microbiol.">
        <title>The Global Catalogue of Microorganisms (GCM) 10K type strain sequencing project: providing services to taxonomists for standard genome sequencing and annotation.</title>
        <authorList>
            <consortium name="The Broad Institute Genomics Platform"/>
            <consortium name="The Broad Institute Genome Sequencing Center for Infectious Disease"/>
            <person name="Wu L."/>
            <person name="Ma J."/>
        </authorList>
    </citation>
    <scope>NUCLEOTIDE SEQUENCE [LARGE SCALE GENOMIC DNA]</scope>
    <source>
        <strain evidence="3 4">JCM 6242</strain>
    </source>
</reference>
<dbReference type="Proteomes" id="UP001500831">
    <property type="component" value="Unassembled WGS sequence"/>
</dbReference>
<feature type="region of interest" description="Disordered" evidence="1">
    <location>
        <begin position="59"/>
        <end position="121"/>
    </location>
</feature>
<feature type="compositionally biased region" description="Low complexity" evidence="1">
    <location>
        <begin position="518"/>
        <end position="535"/>
    </location>
</feature>
<evidence type="ECO:0000256" key="1">
    <source>
        <dbReference type="SAM" id="MobiDB-lite"/>
    </source>
</evidence>
<gene>
    <name evidence="3" type="ORF">GCM10010517_75790</name>
</gene>
<feature type="transmembrane region" description="Helical" evidence="2">
    <location>
        <begin position="28"/>
        <end position="48"/>
    </location>
</feature>
<keyword evidence="2" id="KW-0472">Membrane</keyword>
<evidence type="ECO:0000313" key="4">
    <source>
        <dbReference type="Proteomes" id="UP001500831"/>
    </source>
</evidence>
<feature type="compositionally biased region" description="Low complexity" evidence="1">
    <location>
        <begin position="292"/>
        <end position="307"/>
    </location>
</feature>
<feature type="compositionally biased region" description="Low complexity" evidence="1">
    <location>
        <begin position="369"/>
        <end position="391"/>
    </location>
</feature>
<dbReference type="EMBL" id="BAAAVI010000099">
    <property type="protein sequence ID" value="GAA2909354.1"/>
    <property type="molecule type" value="Genomic_DNA"/>
</dbReference>
<accession>A0ABN3WAY4</accession>
<organism evidence="3 4">
    <name type="scientific">Streptosporangium fragile</name>
    <dbReference type="NCBI Taxonomy" id="46186"/>
    <lineage>
        <taxon>Bacteria</taxon>
        <taxon>Bacillati</taxon>
        <taxon>Actinomycetota</taxon>
        <taxon>Actinomycetes</taxon>
        <taxon>Streptosporangiales</taxon>
        <taxon>Streptosporangiaceae</taxon>
        <taxon>Streptosporangium</taxon>
    </lineage>
</organism>